<dbReference type="EMBL" id="BATB01000002">
    <property type="protein sequence ID" value="GAD54175.1"/>
    <property type="molecule type" value="Genomic_DNA"/>
</dbReference>
<reference evidence="3" key="1">
    <citation type="journal article" date="2013" name="Genome Announc.">
        <title>Draft Genome Sequence of Loktanella cinnabarina LL-001T, Isolated from Deep-Sea Floor Sediment.</title>
        <authorList>
            <person name="Nishi S."/>
            <person name="Tsubouchi T."/>
            <person name="Takaki Y."/>
            <person name="Koyanagi R."/>
            <person name="Satoh N."/>
            <person name="Maruyama T."/>
            <person name="Hatada Y."/>
        </authorList>
    </citation>
    <scope>NUCLEOTIDE SEQUENCE [LARGE SCALE GENOMIC DNA]</scope>
    <source>
        <strain evidence="3">LL-001</strain>
    </source>
</reference>
<keyword evidence="4" id="KW-1185">Reference proteome</keyword>
<sequence>MSRQLFRECSGIALALLVALGATSALSQDDMAQPMPPETMEWGAAPPTLPEGAELAVLSGNPMEAGDFVVRLRFPDGYAVPPHTHPTAENVTVISGTIIFAHGEDPASAEPQEIAMGGYIMIPADHPHRAEAQGETVIQIHGEGPFEVSYLDPADDPWNQ</sequence>
<evidence type="ECO:0000313" key="3">
    <source>
        <dbReference type="EMBL" id="GAD54175.1"/>
    </source>
</evidence>
<comment type="caution">
    <text evidence="3">The sequence shown here is derived from an EMBL/GenBank/DDBJ whole genome shotgun (WGS) entry which is preliminary data.</text>
</comment>
<protein>
    <submittedName>
        <fullName evidence="3">Cupin</fullName>
    </submittedName>
</protein>
<keyword evidence="1" id="KW-0732">Signal</keyword>
<dbReference type="Proteomes" id="UP000016566">
    <property type="component" value="Unassembled WGS sequence"/>
</dbReference>
<dbReference type="AlphaFoldDB" id="U2YYM9"/>
<gene>
    <name evidence="3" type="ORF">MBELCI_0227</name>
</gene>
<proteinExistence type="predicted"/>
<dbReference type="eggNOG" id="COG1917">
    <property type="taxonomic scope" value="Bacteria"/>
</dbReference>
<name>U2YYM9_9RHOB</name>
<evidence type="ECO:0000313" key="4">
    <source>
        <dbReference type="Proteomes" id="UP000016566"/>
    </source>
</evidence>
<dbReference type="CDD" id="cd06989">
    <property type="entry name" value="cupin_DRT102"/>
    <property type="match status" value="1"/>
</dbReference>
<dbReference type="Gene3D" id="2.60.120.10">
    <property type="entry name" value="Jelly Rolls"/>
    <property type="match status" value="1"/>
</dbReference>
<evidence type="ECO:0000259" key="2">
    <source>
        <dbReference type="Pfam" id="PF12973"/>
    </source>
</evidence>
<feature type="domain" description="ChrR-like cupin" evidence="2">
    <location>
        <begin position="38"/>
        <end position="146"/>
    </location>
</feature>
<dbReference type="Pfam" id="PF12973">
    <property type="entry name" value="Cupin_7"/>
    <property type="match status" value="1"/>
</dbReference>
<accession>U2YYM9</accession>
<dbReference type="STRING" id="1337093.MBELCI_0227"/>
<dbReference type="OrthoDB" id="7506908at2"/>
<dbReference type="RefSeq" id="WP_021692284.1">
    <property type="nucleotide sequence ID" value="NZ_BATB01000002.1"/>
</dbReference>
<dbReference type="InterPro" id="IPR025979">
    <property type="entry name" value="ChrR-like_cupin_dom"/>
</dbReference>
<feature type="signal peptide" evidence="1">
    <location>
        <begin position="1"/>
        <end position="27"/>
    </location>
</feature>
<evidence type="ECO:0000256" key="1">
    <source>
        <dbReference type="SAM" id="SignalP"/>
    </source>
</evidence>
<feature type="chain" id="PRO_5004637877" evidence="1">
    <location>
        <begin position="28"/>
        <end position="160"/>
    </location>
</feature>
<dbReference type="InterPro" id="IPR011051">
    <property type="entry name" value="RmlC_Cupin_sf"/>
</dbReference>
<organism evidence="3 4">
    <name type="scientific">Limimaricola cinnabarinus LL-001</name>
    <dbReference type="NCBI Taxonomy" id="1337093"/>
    <lineage>
        <taxon>Bacteria</taxon>
        <taxon>Pseudomonadati</taxon>
        <taxon>Pseudomonadota</taxon>
        <taxon>Alphaproteobacteria</taxon>
        <taxon>Rhodobacterales</taxon>
        <taxon>Paracoccaceae</taxon>
        <taxon>Limimaricola</taxon>
    </lineage>
</organism>
<dbReference type="SUPFAM" id="SSF51182">
    <property type="entry name" value="RmlC-like cupins"/>
    <property type="match status" value="1"/>
</dbReference>
<dbReference type="InterPro" id="IPR014710">
    <property type="entry name" value="RmlC-like_jellyroll"/>
</dbReference>